<gene>
    <name evidence="1" type="ORF">H0267_11610</name>
</gene>
<dbReference type="AlphaFoldDB" id="A0A931MVX0"/>
<keyword evidence="2" id="KW-1185">Reference proteome</keyword>
<dbReference type="EMBL" id="JADZSC010000002">
    <property type="protein sequence ID" value="MBH0230864.1"/>
    <property type="molecule type" value="Genomic_DNA"/>
</dbReference>
<proteinExistence type="predicted"/>
<comment type="caution">
    <text evidence="1">The sequence shown here is derived from an EMBL/GenBank/DDBJ whole genome shotgun (WGS) entry which is preliminary data.</text>
</comment>
<evidence type="ECO:0000313" key="1">
    <source>
        <dbReference type="EMBL" id="MBH0230864.1"/>
    </source>
</evidence>
<sequence length="87" mass="10253">MAQLSRLFLDMEELSVFGRYSVRIDQTIVIEPKRQLTETTFRRIQETKPVIHHISIKDAEVKPFLEFKGPYRFKKVNGVLVFERVAS</sequence>
<reference evidence="1 2" key="1">
    <citation type="journal article" date="2005" name="Int. J. Syst. Evol. Microbiol.">
        <title>Halobacillus yeomjeoni sp. nov., isolated from a marine solar saltern in Korea.</title>
        <authorList>
            <person name="Yoon J.H."/>
            <person name="Kang S.J."/>
            <person name="Lee C.H."/>
            <person name="Oh H.W."/>
            <person name="Oh T.K."/>
        </authorList>
    </citation>
    <scope>NUCLEOTIDE SEQUENCE [LARGE SCALE GENOMIC DNA]</scope>
    <source>
        <strain evidence="1 2">KCTC 3957</strain>
    </source>
</reference>
<protein>
    <submittedName>
        <fullName evidence="1">Uncharacterized protein</fullName>
    </submittedName>
</protein>
<organism evidence="1 2">
    <name type="scientific">Halobacillus yeomjeoni</name>
    <dbReference type="NCBI Taxonomy" id="311194"/>
    <lineage>
        <taxon>Bacteria</taxon>
        <taxon>Bacillati</taxon>
        <taxon>Bacillota</taxon>
        <taxon>Bacilli</taxon>
        <taxon>Bacillales</taxon>
        <taxon>Bacillaceae</taxon>
        <taxon>Halobacillus</taxon>
    </lineage>
</organism>
<accession>A0A931MVX0</accession>
<name>A0A931MVX0_9BACI</name>
<evidence type="ECO:0000313" key="2">
    <source>
        <dbReference type="Proteomes" id="UP000614490"/>
    </source>
</evidence>
<dbReference type="RefSeq" id="WP_197317469.1">
    <property type="nucleotide sequence ID" value="NZ_JADZSC010000002.1"/>
</dbReference>
<dbReference type="Proteomes" id="UP000614490">
    <property type="component" value="Unassembled WGS sequence"/>
</dbReference>